<dbReference type="Proteomes" id="UP000033448">
    <property type="component" value="Unassembled WGS sequence"/>
</dbReference>
<keyword evidence="3" id="KW-1185">Reference proteome</keyword>
<proteinExistence type="predicted"/>
<dbReference type="RefSeq" id="WP_045249151.1">
    <property type="nucleotide sequence ID" value="NZ_CP099706.1"/>
</dbReference>
<name>A0A0F0L5Z0_9MICO</name>
<reference evidence="2 3" key="1">
    <citation type="submission" date="2015-02" db="EMBL/GenBank/DDBJ databases">
        <title>Draft genome sequences of ten Microbacterium spp. with emphasis on heavy metal contaminated environments.</title>
        <authorList>
            <person name="Corretto E."/>
        </authorList>
    </citation>
    <scope>NUCLEOTIDE SEQUENCE [LARGE SCALE GENOMIC DNA]</scope>
    <source>
        <strain evidence="2 3">DSM 23848</strain>
    </source>
</reference>
<keyword evidence="1" id="KW-1133">Transmembrane helix</keyword>
<dbReference type="AlphaFoldDB" id="A0A0F0L5Z0"/>
<evidence type="ECO:0000256" key="1">
    <source>
        <dbReference type="SAM" id="Phobius"/>
    </source>
</evidence>
<keyword evidence="1" id="KW-0812">Transmembrane</keyword>
<gene>
    <name evidence="2" type="ORF">RL72_00408</name>
</gene>
<feature type="transmembrane region" description="Helical" evidence="1">
    <location>
        <begin position="12"/>
        <end position="34"/>
    </location>
</feature>
<evidence type="ECO:0000313" key="2">
    <source>
        <dbReference type="EMBL" id="KJL28602.1"/>
    </source>
</evidence>
<comment type="caution">
    <text evidence="2">The sequence shown here is derived from an EMBL/GenBank/DDBJ whole genome shotgun (WGS) entry which is preliminary data.</text>
</comment>
<accession>A0A0F0L5Z0</accession>
<sequence>MTSGFRILLHSFAGLVLGVCVVFLAIAASLVMAFTTAGDVTIPGVIRIWRATENGATALNFVPNIAGMGIAVVLIAGLYVLASTLLGARVRRASEAAHPEAAR</sequence>
<evidence type="ECO:0000313" key="3">
    <source>
        <dbReference type="Proteomes" id="UP000033448"/>
    </source>
</evidence>
<dbReference type="EMBL" id="JYIT01000050">
    <property type="protein sequence ID" value="KJL28602.1"/>
    <property type="molecule type" value="Genomic_DNA"/>
</dbReference>
<feature type="transmembrane region" description="Helical" evidence="1">
    <location>
        <begin position="61"/>
        <end position="82"/>
    </location>
</feature>
<keyword evidence="1" id="KW-0472">Membrane</keyword>
<organism evidence="2 3">
    <name type="scientific">Microbacterium azadirachtae</name>
    <dbReference type="NCBI Taxonomy" id="582680"/>
    <lineage>
        <taxon>Bacteria</taxon>
        <taxon>Bacillati</taxon>
        <taxon>Actinomycetota</taxon>
        <taxon>Actinomycetes</taxon>
        <taxon>Micrococcales</taxon>
        <taxon>Microbacteriaceae</taxon>
        <taxon>Microbacterium</taxon>
    </lineage>
</organism>
<dbReference type="PATRIC" id="fig|582680.7.peg.423"/>
<protein>
    <submittedName>
        <fullName evidence="2">Uncharacterized protein</fullName>
    </submittedName>
</protein>
<dbReference type="OrthoDB" id="5150136at2"/>